<gene>
    <name evidence="3" type="ORF">GCM10007964_47670</name>
</gene>
<dbReference type="PANTHER" id="PTHR30492">
    <property type="entry name" value="METHYLGLYOXAL SYNTHASE"/>
    <property type="match status" value="1"/>
</dbReference>
<dbReference type="GO" id="GO:0008929">
    <property type="term" value="F:methylglyoxal synthase activity"/>
    <property type="evidence" value="ECO:0007669"/>
    <property type="project" value="InterPro"/>
</dbReference>
<protein>
    <recommendedName>
        <fullName evidence="2">DAGKc domain-containing protein</fullName>
    </recommendedName>
</protein>
<dbReference type="Proteomes" id="UP000645217">
    <property type="component" value="Unassembled WGS sequence"/>
</dbReference>
<organism evidence="3 4">
    <name type="scientific">Sphaerisporangium melleum</name>
    <dbReference type="NCBI Taxonomy" id="321316"/>
    <lineage>
        <taxon>Bacteria</taxon>
        <taxon>Bacillati</taxon>
        <taxon>Actinomycetota</taxon>
        <taxon>Actinomycetes</taxon>
        <taxon>Streptosporangiales</taxon>
        <taxon>Streptosporangiaceae</taxon>
        <taxon>Sphaerisporangium</taxon>
    </lineage>
</organism>
<comment type="caution">
    <text evidence="3">The sequence shown here is derived from an EMBL/GenBank/DDBJ whole genome shotgun (WGS) entry which is preliminary data.</text>
</comment>
<dbReference type="InterPro" id="IPR016064">
    <property type="entry name" value="NAD/diacylglycerol_kinase_sf"/>
</dbReference>
<dbReference type="SUPFAM" id="SSF111331">
    <property type="entry name" value="NAD kinase/diacylglycerol kinase-like"/>
    <property type="match status" value="1"/>
</dbReference>
<dbReference type="PROSITE" id="PS50146">
    <property type="entry name" value="DAGK"/>
    <property type="match status" value="1"/>
</dbReference>
<evidence type="ECO:0000313" key="4">
    <source>
        <dbReference type="Proteomes" id="UP000645217"/>
    </source>
</evidence>
<dbReference type="PANTHER" id="PTHR30492:SF0">
    <property type="entry name" value="METHYLGLYOXAL SYNTHASE"/>
    <property type="match status" value="1"/>
</dbReference>
<feature type="domain" description="DAGKc" evidence="2">
    <location>
        <begin position="47"/>
        <end position="130"/>
    </location>
</feature>
<proteinExistence type="predicted"/>
<dbReference type="GO" id="GO:0016301">
    <property type="term" value="F:kinase activity"/>
    <property type="evidence" value="ECO:0007669"/>
    <property type="project" value="InterPro"/>
</dbReference>
<sequence length="321" mass="33925">MAMSATVAVIAHRKKTLGAGLDRLRVLITEHDVGELLWYEVPKSKKAPKRVRKALKQGADLVFVWGGDGMVQRCADVLAGTGVPMAILPAGTGNLFATSLGVPVDLEEAVRIGFHGEQRKLDLGMLNGEHFAVMAGAGFEADMIADADREAKGRLGRLAYIGAAARHLGGPLVPMTVTIDGTRWFEGEASCLLLGNIGTISGGIEAFDDARPDDGWLEVGVSTAQGPIQWARVLGRMAAGRSDESPFVRITRARKVSARFGAPLMYELDGGDREQTTELDVSVVPGALTVCVPAVREPADTAEPGEPAGASRRGDEGTWTG</sequence>
<dbReference type="GO" id="GO:0005829">
    <property type="term" value="C:cytosol"/>
    <property type="evidence" value="ECO:0007669"/>
    <property type="project" value="TreeGrafter"/>
</dbReference>
<dbReference type="GO" id="GO:0019242">
    <property type="term" value="P:methylglyoxal biosynthetic process"/>
    <property type="evidence" value="ECO:0007669"/>
    <property type="project" value="InterPro"/>
</dbReference>
<evidence type="ECO:0000313" key="3">
    <source>
        <dbReference type="EMBL" id="GGK99997.1"/>
    </source>
</evidence>
<dbReference type="InterPro" id="IPR045540">
    <property type="entry name" value="YegS/DAGK_C"/>
</dbReference>
<dbReference type="InterPro" id="IPR017438">
    <property type="entry name" value="ATP-NAD_kinase_N"/>
</dbReference>
<accession>A0A917RC92</accession>
<dbReference type="InterPro" id="IPR004363">
    <property type="entry name" value="Methylgl_synth"/>
</dbReference>
<feature type="region of interest" description="Disordered" evidence="1">
    <location>
        <begin position="297"/>
        <end position="321"/>
    </location>
</feature>
<dbReference type="AlphaFoldDB" id="A0A917RC92"/>
<feature type="compositionally biased region" description="Basic and acidic residues" evidence="1">
    <location>
        <begin position="312"/>
        <end position="321"/>
    </location>
</feature>
<evidence type="ECO:0000259" key="2">
    <source>
        <dbReference type="PROSITE" id="PS50146"/>
    </source>
</evidence>
<dbReference type="Pfam" id="PF00781">
    <property type="entry name" value="DAGK_cat"/>
    <property type="match status" value="1"/>
</dbReference>
<dbReference type="Gene3D" id="3.40.50.10330">
    <property type="entry name" value="Probable inorganic polyphosphate/atp-NAD kinase, domain 1"/>
    <property type="match status" value="1"/>
</dbReference>
<evidence type="ECO:0000256" key="1">
    <source>
        <dbReference type="SAM" id="MobiDB-lite"/>
    </source>
</evidence>
<dbReference type="InterPro" id="IPR001206">
    <property type="entry name" value="Diacylglycerol_kinase_cat_dom"/>
</dbReference>
<dbReference type="EMBL" id="BMNT01000027">
    <property type="protein sequence ID" value="GGK99997.1"/>
    <property type="molecule type" value="Genomic_DNA"/>
</dbReference>
<reference evidence="3" key="2">
    <citation type="submission" date="2020-09" db="EMBL/GenBank/DDBJ databases">
        <authorList>
            <person name="Sun Q."/>
            <person name="Ohkuma M."/>
        </authorList>
    </citation>
    <scope>NUCLEOTIDE SEQUENCE</scope>
    <source>
        <strain evidence="3">JCM 13064</strain>
    </source>
</reference>
<dbReference type="Pfam" id="PF19279">
    <property type="entry name" value="YegS_C"/>
    <property type="match status" value="1"/>
</dbReference>
<name>A0A917RC92_9ACTN</name>
<keyword evidence="4" id="KW-1185">Reference proteome</keyword>
<reference evidence="3" key="1">
    <citation type="journal article" date="2014" name="Int. J. Syst. Evol. Microbiol.">
        <title>Complete genome sequence of Corynebacterium casei LMG S-19264T (=DSM 44701T), isolated from a smear-ripened cheese.</title>
        <authorList>
            <consortium name="US DOE Joint Genome Institute (JGI-PGF)"/>
            <person name="Walter F."/>
            <person name="Albersmeier A."/>
            <person name="Kalinowski J."/>
            <person name="Ruckert C."/>
        </authorList>
    </citation>
    <scope>NUCLEOTIDE SEQUENCE</scope>
    <source>
        <strain evidence="3">JCM 13064</strain>
    </source>
</reference>
<dbReference type="Gene3D" id="2.60.200.40">
    <property type="match status" value="1"/>
</dbReference>